<evidence type="ECO:0000313" key="2">
    <source>
        <dbReference type="EMBL" id="MFC6767030.1"/>
    </source>
</evidence>
<sequence length="373" mass="40591">MTDRDSVVITIQHPAHVHFFRNAVAILEGRGYDVSVYARDKDVTRELLEAYGIEHEVLAGTADSPLELAKVQAVYEYRILKRIRRLDPAVLLAIGEPAVAHASSFVDGHSVLFTDTEHATLQNALAFPFADLVCTPRAFRDDLEAAQYRYDGYHELAYLHPDRFTPDPTVLTELEAQSNAPAAVPKAAPGAVPDAGSETATDGAGDDSLVVLRLVSWNAAHDFGRQGMGGIEHLVTELEDAGATVLVSAEGDLPPAVADRRFDLPAERMHDLLAYADLFLGESATMAIESAVLGTPSLYVSDLDAGVLEELETRYGLLQRRSQETGPDAIADAARGLLATDASTWERRRQRLLEETVDTTSFVVDTVERVTGR</sequence>
<dbReference type="Proteomes" id="UP001596383">
    <property type="component" value="Unassembled WGS sequence"/>
</dbReference>
<dbReference type="EMBL" id="JBHSWV010000318">
    <property type="protein sequence ID" value="MFC6767030.1"/>
    <property type="molecule type" value="Genomic_DNA"/>
</dbReference>
<organism evidence="2 3">
    <name type="scientific">Natrinema soli</name>
    <dbReference type="NCBI Taxonomy" id="1930624"/>
    <lineage>
        <taxon>Archaea</taxon>
        <taxon>Methanobacteriati</taxon>
        <taxon>Methanobacteriota</taxon>
        <taxon>Stenosarchaea group</taxon>
        <taxon>Halobacteria</taxon>
        <taxon>Halobacteriales</taxon>
        <taxon>Natrialbaceae</taxon>
        <taxon>Natrinema</taxon>
    </lineage>
</organism>
<evidence type="ECO:0000313" key="3">
    <source>
        <dbReference type="Proteomes" id="UP001596383"/>
    </source>
</evidence>
<comment type="caution">
    <text evidence="2">The sequence shown here is derived from an EMBL/GenBank/DDBJ whole genome shotgun (WGS) entry which is preliminary data.</text>
</comment>
<dbReference type="SUPFAM" id="SSF53756">
    <property type="entry name" value="UDP-Glycosyltransferase/glycogen phosphorylase"/>
    <property type="match status" value="1"/>
</dbReference>
<keyword evidence="3" id="KW-1185">Reference proteome</keyword>
<dbReference type="PANTHER" id="PTHR39662">
    <property type="entry name" value="DUF354 DOMAIN-CONTAINING PROTEIN-RELATED"/>
    <property type="match status" value="1"/>
</dbReference>
<accession>A0ABD5SR64</accession>
<feature type="region of interest" description="Disordered" evidence="1">
    <location>
        <begin position="182"/>
        <end position="203"/>
    </location>
</feature>
<protein>
    <submittedName>
        <fullName evidence="2">DUF354 domain-containing protein</fullName>
    </submittedName>
</protein>
<gene>
    <name evidence="2" type="ORF">ACFQE6_19220</name>
</gene>
<proteinExistence type="predicted"/>
<dbReference type="Pfam" id="PF04007">
    <property type="entry name" value="DUF354"/>
    <property type="match status" value="1"/>
</dbReference>
<feature type="compositionally biased region" description="Low complexity" evidence="1">
    <location>
        <begin position="182"/>
        <end position="196"/>
    </location>
</feature>
<dbReference type="PANTHER" id="PTHR39662:SF1">
    <property type="entry name" value="DUF354 DOMAIN-CONTAINING PROTEIN"/>
    <property type="match status" value="1"/>
</dbReference>
<evidence type="ECO:0000256" key="1">
    <source>
        <dbReference type="SAM" id="MobiDB-lite"/>
    </source>
</evidence>
<dbReference type="RefSeq" id="WP_273739959.1">
    <property type="nucleotide sequence ID" value="NZ_JAQIVI010000318.1"/>
</dbReference>
<dbReference type="AlphaFoldDB" id="A0ABD5SR64"/>
<dbReference type="InterPro" id="IPR007152">
    <property type="entry name" value="DUF354"/>
</dbReference>
<reference evidence="2 3" key="1">
    <citation type="journal article" date="2019" name="Int. J. Syst. Evol. Microbiol.">
        <title>The Global Catalogue of Microorganisms (GCM) 10K type strain sequencing project: providing services to taxonomists for standard genome sequencing and annotation.</title>
        <authorList>
            <consortium name="The Broad Institute Genomics Platform"/>
            <consortium name="The Broad Institute Genome Sequencing Center for Infectious Disease"/>
            <person name="Wu L."/>
            <person name="Ma J."/>
        </authorList>
    </citation>
    <scope>NUCLEOTIDE SEQUENCE [LARGE SCALE GENOMIC DNA]</scope>
    <source>
        <strain evidence="2 3">LMG 29247</strain>
    </source>
</reference>
<name>A0ABD5SR64_9EURY</name>
<dbReference type="PIRSF" id="PIRSF005357">
    <property type="entry name" value="UCP005357"/>
    <property type="match status" value="1"/>
</dbReference>